<dbReference type="InterPro" id="IPR028055">
    <property type="entry name" value="YidC/Oxa/ALB_C"/>
</dbReference>
<evidence type="ECO:0000256" key="8">
    <source>
        <dbReference type="ARBA" id="ARBA00023186"/>
    </source>
</evidence>
<keyword evidence="3" id="KW-1003">Cell membrane</keyword>
<accession>A0A1F5EGA6</accession>
<evidence type="ECO:0000256" key="4">
    <source>
        <dbReference type="ARBA" id="ARBA00022692"/>
    </source>
</evidence>
<keyword evidence="6 10" id="KW-1133">Transmembrane helix</keyword>
<dbReference type="STRING" id="1797469.A3F08_02565"/>
<reference evidence="12 13" key="1">
    <citation type="journal article" date="2016" name="Nat. Commun.">
        <title>Thousands of microbial genomes shed light on interconnected biogeochemical processes in an aquifer system.</title>
        <authorList>
            <person name="Anantharaman K."/>
            <person name="Brown C.T."/>
            <person name="Hug L.A."/>
            <person name="Sharon I."/>
            <person name="Castelle C.J."/>
            <person name="Probst A.J."/>
            <person name="Thomas B.C."/>
            <person name="Singh A."/>
            <person name="Wilkins M.J."/>
            <person name="Karaoz U."/>
            <person name="Brodie E.L."/>
            <person name="Williams K.H."/>
            <person name="Hubbard S.S."/>
            <person name="Banfield J.F."/>
        </authorList>
    </citation>
    <scope>NUCLEOTIDE SEQUENCE [LARGE SCALE GENOMIC DNA]</scope>
</reference>
<feature type="transmembrane region" description="Helical" evidence="10">
    <location>
        <begin position="155"/>
        <end position="173"/>
    </location>
</feature>
<keyword evidence="5" id="KW-0653">Protein transport</keyword>
<dbReference type="PANTHER" id="PTHR12428:SF65">
    <property type="entry name" value="CYTOCHROME C OXIDASE ASSEMBLY PROTEIN COX18, MITOCHONDRIAL"/>
    <property type="match status" value="1"/>
</dbReference>
<dbReference type="Pfam" id="PF02096">
    <property type="entry name" value="60KD_IMP"/>
    <property type="match status" value="1"/>
</dbReference>
<comment type="subcellular location">
    <subcellularLocation>
        <location evidence="1">Cell membrane</location>
        <topology evidence="1">Multi-pass membrane protein</topology>
    </subcellularLocation>
    <subcellularLocation>
        <location evidence="9">Membrane</location>
        <topology evidence="9">Multi-pass membrane protein</topology>
    </subcellularLocation>
</comment>
<evidence type="ECO:0000313" key="13">
    <source>
        <dbReference type="Proteomes" id="UP000176451"/>
    </source>
</evidence>
<evidence type="ECO:0000256" key="9">
    <source>
        <dbReference type="RuleBase" id="RU003945"/>
    </source>
</evidence>
<comment type="similarity">
    <text evidence="9">Belongs to the OXA1/ALB3/YidC family.</text>
</comment>
<feature type="transmembrane region" description="Helical" evidence="10">
    <location>
        <begin position="194"/>
        <end position="213"/>
    </location>
</feature>
<dbReference type="AlphaFoldDB" id="A0A1F5EGA6"/>
<proteinExistence type="inferred from homology"/>
<evidence type="ECO:0000256" key="5">
    <source>
        <dbReference type="ARBA" id="ARBA00022927"/>
    </source>
</evidence>
<evidence type="ECO:0000256" key="2">
    <source>
        <dbReference type="ARBA" id="ARBA00022448"/>
    </source>
</evidence>
<name>A0A1F5EGA6_9BACT</name>
<dbReference type="GO" id="GO:0032977">
    <property type="term" value="F:membrane insertase activity"/>
    <property type="evidence" value="ECO:0007669"/>
    <property type="project" value="InterPro"/>
</dbReference>
<feature type="transmembrane region" description="Helical" evidence="10">
    <location>
        <begin position="101"/>
        <end position="118"/>
    </location>
</feature>
<evidence type="ECO:0000256" key="3">
    <source>
        <dbReference type="ARBA" id="ARBA00022475"/>
    </source>
</evidence>
<organism evidence="12 13">
    <name type="scientific">Candidatus Berkelbacteria bacterium RIFCSPHIGHO2_12_FULL_36_9</name>
    <dbReference type="NCBI Taxonomy" id="1797469"/>
    <lineage>
        <taxon>Bacteria</taxon>
        <taxon>Candidatus Berkelbacteria</taxon>
    </lineage>
</organism>
<evidence type="ECO:0000256" key="6">
    <source>
        <dbReference type="ARBA" id="ARBA00022989"/>
    </source>
</evidence>
<dbReference type="CDD" id="cd20070">
    <property type="entry name" value="5TM_YidC_Alb3"/>
    <property type="match status" value="1"/>
</dbReference>
<evidence type="ECO:0000259" key="11">
    <source>
        <dbReference type="Pfam" id="PF02096"/>
    </source>
</evidence>
<dbReference type="PANTHER" id="PTHR12428">
    <property type="entry name" value="OXA1"/>
    <property type="match status" value="1"/>
</dbReference>
<dbReference type="GO" id="GO:0051205">
    <property type="term" value="P:protein insertion into membrane"/>
    <property type="evidence" value="ECO:0007669"/>
    <property type="project" value="TreeGrafter"/>
</dbReference>
<evidence type="ECO:0000256" key="10">
    <source>
        <dbReference type="SAM" id="Phobius"/>
    </source>
</evidence>
<keyword evidence="4 9" id="KW-0812">Transmembrane</keyword>
<dbReference type="InterPro" id="IPR047196">
    <property type="entry name" value="YidC_ALB_C"/>
</dbReference>
<sequence>MTAIKAFLKTILYKPLYNLLIFLVWLIPGHSVGWAIIILTIIIRLILLPSTAQSIKAQKKIKDLQPEMDKIKEKYKGDQQAQTKALLALYQQNKINPFSSCLPLLIQLPVLIILYYVFQSGLDTSRFADLLYSFTPRPETVNPQFFWINLARPDVYLAVLAGILQFWQTKQLTPTVDKSKNKGKDTQSAFQEALGKQMLYIMPFFTVIIALKLPAALPLYWSVTTIFMVIQQAYLLKQPVDKKGVSVIIRKPGL</sequence>
<evidence type="ECO:0000313" key="12">
    <source>
        <dbReference type="EMBL" id="OGD66256.1"/>
    </source>
</evidence>
<gene>
    <name evidence="12" type="ORF">A3F08_02565</name>
</gene>
<dbReference type="GO" id="GO:0005886">
    <property type="term" value="C:plasma membrane"/>
    <property type="evidence" value="ECO:0007669"/>
    <property type="project" value="UniProtKB-SubCell"/>
</dbReference>
<evidence type="ECO:0000256" key="7">
    <source>
        <dbReference type="ARBA" id="ARBA00023136"/>
    </source>
</evidence>
<dbReference type="Proteomes" id="UP000176451">
    <property type="component" value="Unassembled WGS sequence"/>
</dbReference>
<evidence type="ECO:0000256" key="1">
    <source>
        <dbReference type="ARBA" id="ARBA00004651"/>
    </source>
</evidence>
<keyword evidence="7 10" id="KW-0472">Membrane</keyword>
<dbReference type="EMBL" id="MEZV01000041">
    <property type="protein sequence ID" value="OGD66256.1"/>
    <property type="molecule type" value="Genomic_DNA"/>
</dbReference>
<keyword evidence="8" id="KW-0143">Chaperone</keyword>
<dbReference type="NCBIfam" id="TIGR03592">
    <property type="entry name" value="yidC_oxa1_cterm"/>
    <property type="match status" value="1"/>
</dbReference>
<keyword evidence="2" id="KW-0813">Transport</keyword>
<feature type="domain" description="Membrane insertase YidC/Oxa/ALB C-terminal" evidence="11">
    <location>
        <begin position="33"/>
        <end position="235"/>
    </location>
</feature>
<dbReference type="GO" id="GO:0015031">
    <property type="term" value="P:protein transport"/>
    <property type="evidence" value="ECO:0007669"/>
    <property type="project" value="UniProtKB-KW"/>
</dbReference>
<protein>
    <recommendedName>
        <fullName evidence="11">Membrane insertase YidC/Oxa/ALB C-terminal domain-containing protein</fullName>
    </recommendedName>
</protein>
<comment type="caution">
    <text evidence="12">The sequence shown here is derived from an EMBL/GenBank/DDBJ whole genome shotgun (WGS) entry which is preliminary data.</text>
</comment>
<dbReference type="InterPro" id="IPR001708">
    <property type="entry name" value="YidC/ALB3/OXA1/COX18"/>
</dbReference>